<keyword evidence="2" id="KW-1133">Transmembrane helix</keyword>
<keyword evidence="2" id="KW-0812">Transmembrane</keyword>
<gene>
    <name evidence="4" type="ORF">CKN69_06265</name>
</gene>
<feature type="compositionally biased region" description="Basic and acidic residues" evidence="1">
    <location>
        <begin position="49"/>
        <end position="59"/>
    </location>
</feature>
<dbReference type="Proteomes" id="UP000297938">
    <property type="component" value="Unassembled WGS sequence"/>
</dbReference>
<dbReference type="EMBL" id="NRPP01000010">
    <property type="protein sequence ID" value="TFJ27450.1"/>
    <property type="molecule type" value="Genomic_DNA"/>
</dbReference>
<evidence type="ECO:0008006" key="6">
    <source>
        <dbReference type="Google" id="ProtNLM"/>
    </source>
</evidence>
<evidence type="ECO:0000313" key="5">
    <source>
        <dbReference type="Proteomes" id="UP000297938"/>
    </source>
</evidence>
<evidence type="ECO:0000256" key="1">
    <source>
        <dbReference type="SAM" id="MobiDB-lite"/>
    </source>
</evidence>
<dbReference type="STRING" id="2748.CDIV41_140202"/>
<dbReference type="AlphaFoldDB" id="A0A2R8A2U9"/>
<evidence type="ECO:0000313" key="4">
    <source>
        <dbReference type="EMBL" id="TFJ27450.1"/>
    </source>
</evidence>
<organism evidence="4 5">
    <name type="scientific">Carnobacterium divergens</name>
    <name type="common">Lactobacillus divergens</name>
    <dbReference type="NCBI Taxonomy" id="2748"/>
    <lineage>
        <taxon>Bacteria</taxon>
        <taxon>Bacillati</taxon>
        <taxon>Bacillota</taxon>
        <taxon>Bacilli</taxon>
        <taxon>Lactobacillales</taxon>
        <taxon>Carnobacteriaceae</taxon>
        <taxon>Carnobacterium</taxon>
    </lineage>
</organism>
<evidence type="ECO:0000256" key="3">
    <source>
        <dbReference type="SAM" id="SignalP"/>
    </source>
</evidence>
<dbReference type="RefSeq" id="WP_074401628.1">
    <property type="nucleotide sequence ID" value="NZ_CBCPJQ010000005.1"/>
</dbReference>
<protein>
    <recommendedName>
        <fullName evidence="6">Gram-positive cocci surface proteins LPxTG domain-containing protein</fullName>
    </recommendedName>
</protein>
<proteinExistence type="predicted"/>
<evidence type="ECO:0000256" key="2">
    <source>
        <dbReference type="SAM" id="Phobius"/>
    </source>
</evidence>
<accession>A0A2R8A2U9</accession>
<feature type="transmembrane region" description="Helical" evidence="2">
    <location>
        <begin position="77"/>
        <end position="93"/>
    </location>
</feature>
<feature type="signal peptide" evidence="3">
    <location>
        <begin position="1"/>
        <end position="27"/>
    </location>
</feature>
<sequence>MRQKLKFLVLLGILLTSICVSPSDSYASEGNGETTLTLIIDHSSKVINEQEKEDSERINENSNPNNTFPKTGEKKNSSMGVGSLLLGWVFIIYRKKNA</sequence>
<dbReference type="NCBIfam" id="TIGR01167">
    <property type="entry name" value="LPXTG_anchor"/>
    <property type="match status" value="1"/>
</dbReference>
<feature type="region of interest" description="Disordered" evidence="1">
    <location>
        <begin position="49"/>
        <end position="78"/>
    </location>
</feature>
<feature type="compositionally biased region" description="Polar residues" evidence="1">
    <location>
        <begin position="60"/>
        <end position="69"/>
    </location>
</feature>
<comment type="caution">
    <text evidence="4">The sequence shown here is derived from an EMBL/GenBank/DDBJ whole genome shotgun (WGS) entry which is preliminary data.</text>
</comment>
<keyword evidence="3" id="KW-0732">Signal</keyword>
<reference evidence="4 5" key="1">
    <citation type="journal article" date="2018" name="Int. J. Food Microbiol.">
        <title>Growth of Carnobacterium spp. isolated from chilled vacuum-packaged meat under relevant acidic conditions.</title>
        <authorList>
            <person name="Zhang P."/>
            <person name="Badoni M."/>
            <person name="Ganzle M."/>
            <person name="Yang X."/>
        </authorList>
    </citation>
    <scope>NUCLEOTIDE SEQUENCE [LARGE SCALE GENOMIC DNA]</scope>
    <source>
        <strain evidence="4 5">B2</strain>
    </source>
</reference>
<feature type="chain" id="PRO_5044385013" description="Gram-positive cocci surface proteins LPxTG domain-containing protein" evidence="3">
    <location>
        <begin position="28"/>
        <end position="98"/>
    </location>
</feature>
<keyword evidence="2" id="KW-0472">Membrane</keyword>
<name>A0A2R8A2U9_CARDV</name>